<dbReference type="EMBL" id="LTDM01000032">
    <property type="protein sequence ID" value="OLS02266.1"/>
    <property type="molecule type" value="Genomic_DNA"/>
</dbReference>
<name>A0A1U7M4Q5_TISCR</name>
<dbReference type="InterPro" id="IPR010461">
    <property type="entry name" value="ComK"/>
</dbReference>
<gene>
    <name evidence="2" type="ORF">TICRE_16520</name>
</gene>
<accession>A0A1U7M4Q5</accession>
<evidence type="ECO:0000313" key="3">
    <source>
        <dbReference type="Proteomes" id="UP000186112"/>
    </source>
</evidence>
<dbReference type="Proteomes" id="UP000186112">
    <property type="component" value="Unassembled WGS sequence"/>
</dbReference>
<evidence type="ECO:0000313" key="2">
    <source>
        <dbReference type="EMBL" id="OLS02266.1"/>
    </source>
</evidence>
<dbReference type="Pfam" id="PF06338">
    <property type="entry name" value="ComK"/>
    <property type="match status" value="1"/>
</dbReference>
<dbReference type="GO" id="GO:0030420">
    <property type="term" value="P:establishment of competence for transformation"/>
    <property type="evidence" value="ECO:0007669"/>
    <property type="project" value="InterPro"/>
</dbReference>
<evidence type="ECO:0000256" key="1">
    <source>
        <dbReference type="SAM" id="Coils"/>
    </source>
</evidence>
<sequence length="186" mass="21626">MRDLVQKRIIAMIPHYTGEGANFTQVLLMDGEEVLLRKTVNSTLKCLCKFYHYDLTASNKTCGEMLGVKKTPPIPINSDMVFIAIKTRTPVGKDDGAYSYINIEMIKEIRENIIHFKNGNHLKVSCTKKIIEKNIKQAKLLKEMMQTRNTVIRERESVYRKEIESLREDLERAYKKLQEIEKTICK</sequence>
<dbReference type="OrthoDB" id="2374476at2"/>
<organism evidence="2 3">
    <name type="scientific">Tissierella creatinophila DSM 6911</name>
    <dbReference type="NCBI Taxonomy" id="1123403"/>
    <lineage>
        <taxon>Bacteria</taxon>
        <taxon>Bacillati</taxon>
        <taxon>Bacillota</taxon>
        <taxon>Tissierellia</taxon>
        <taxon>Tissierellales</taxon>
        <taxon>Tissierellaceae</taxon>
        <taxon>Tissierella</taxon>
    </lineage>
</organism>
<feature type="coiled-coil region" evidence="1">
    <location>
        <begin position="156"/>
        <end position="183"/>
    </location>
</feature>
<dbReference type="RefSeq" id="WP_075726982.1">
    <property type="nucleotide sequence ID" value="NZ_LTDM01000032.1"/>
</dbReference>
<keyword evidence="3" id="KW-1185">Reference proteome</keyword>
<comment type="caution">
    <text evidence="2">The sequence shown here is derived from an EMBL/GenBank/DDBJ whole genome shotgun (WGS) entry which is preliminary data.</text>
</comment>
<keyword evidence="1" id="KW-0175">Coiled coil</keyword>
<proteinExistence type="predicted"/>
<dbReference type="AlphaFoldDB" id="A0A1U7M4Q5"/>
<protein>
    <submittedName>
        <fullName evidence="2">ComK protein</fullName>
    </submittedName>
</protein>
<reference evidence="2 3" key="1">
    <citation type="submission" date="2016-02" db="EMBL/GenBank/DDBJ databases">
        <title>Genome sequence of Tissierella creatinophila DSM 6911.</title>
        <authorList>
            <person name="Poehlein A."/>
            <person name="Daniel R."/>
        </authorList>
    </citation>
    <scope>NUCLEOTIDE SEQUENCE [LARGE SCALE GENOMIC DNA]</scope>
    <source>
        <strain evidence="2 3">DSM 6911</strain>
    </source>
</reference>